<dbReference type="Proteomes" id="UP000466442">
    <property type="component" value="Linkage Group LG9"/>
</dbReference>
<reference evidence="7" key="1">
    <citation type="journal article" date="2021" name="Mol. Ecol. Resour.">
        <title>Apolygus lucorum genome provides insights into omnivorousness and mesophyll feeding.</title>
        <authorList>
            <person name="Liu Y."/>
            <person name="Liu H."/>
            <person name="Wang H."/>
            <person name="Huang T."/>
            <person name="Liu B."/>
            <person name="Yang B."/>
            <person name="Yin L."/>
            <person name="Li B."/>
            <person name="Zhang Y."/>
            <person name="Zhang S."/>
            <person name="Jiang F."/>
            <person name="Zhang X."/>
            <person name="Ren Y."/>
            <person name="Wang B."/>
            <person name="Wang S."/>
            <person name="Lu Y."/>
            <person name="Wu K."/>
            <person name="Fan W."/>
            <person name="Wang G."/>
        </authorList>
    </citation>
    <scope>NUCLEOTIDE SEQUENCE</scope>
    <source>
        <strain evidence="7">12Hb</strain>
    </source>
</reference>
<keyword evidence="3" id="KW-0732">Signal</keyword>
<dbReference type="EMBL" id="WIXP02000009">
    <property type="protein sequence ID" value="KAF6205129.1"/>
    <property type="molecule type" value="Genomic_DNA"/>
</dbReference>
<accession>A0A8S9X9A1</accession>
<dbReference type="OrthoDB" id="5985602at2759"/>
<comment type="subcellular location">
    <subcellularLocation>
        <location evidence="1">Membrane</location>
        <topology evidence="1">Single-pass membrane protein</topology>
    </subcellularLocation>
</comment>
<sequence>MVFNRLDVTVVLCDLQTGGCGPCQLVHKSTLLYPPILDLKPPLPLHLTGEWVSMRCEIKHHGLFLRRRLRVSGKSWHAEYWFYSDAKCTLPTILAAAEGNYAGAGSGVKPKVLGASDYDFHVERGFLTVFEKGLAESLQSDGKCGPSGNWQVGVARDLTATGGCPALGITLPTTEYELVRIESDSSGNAVLFLGQSEERKGVKKERPTHFQPPLLQCATPEFPLTHFLNSFNGGGPSRSASTLLLLVVFLV</sequence>
<dbReference type="InterPro" id="IPR042425">
    <property type="entry name" value="APCDD1"/>
</dbReference>
<evidence type="ECO:0000256" key="5">
    <source>
        <dbReference type="ARBA" id="ARBA00023180"/>
    </source>
</evidence>
<keyword evidence="8" id="KW-1185">Reference proteome</keyword>
<keyword evidence="4" id="KW-0472">Membrane</keyword>
<feature type="domain" description="APCDD1" evidence="6">
    <location>
        <begin position="22"/>
        <end position="224"/>
    </location>
</feature>
<evidence type="ECO:0000256" key="3">
    <source>
        <dbReference type="ARBA" id="ARBA00022729"/>
    </source>
</evidence>
<dbReference type="SMART" id="SM01352">
    <property type="entry name" value="APCDDC"/>
    <property type="match status" value="1"/>
</dbReference>
<dbReference type="Pfam" id="PF14921">
    <property type="entry name" value="APCDDC"/>
    <property type="match status" value="1"/>
</dbReference>
<proteinExistence type="predicted"/>
<protein>
    <recommendedName>
        <fullName evidence="6">APCDD1 domain-containing protein</fullName>
    </recommendedName>
</protein>
<dbReference type="PANTHER" id="PTHR31021:SF1">
    <property type="entry name" value="CHROMOSOME UNDETERMINED SCAFFOLD_56, WHOLE GENOME SHOTGUN SEQUENCE"/>
    <property type="match status" value="1"/>
</dbReference>
<dbReference type="PANTHER" id="PTHR31021">
    <property type="entry name" value="ADENOMATOSIS POLYPOSIS COLI DOWN-REGULATED 1"/>
    <property type="match status" value="1"/>
</dbReference>
<dbReference type="GO" id="GO:0030178">
    <property type="term" value="P:negative regulation of Wnt signaling pathway"/>
    <property type="evidence" value="ECO:0007669"/>
    <property type="project" value="InterPro"/>
</dbReference>
<gene>
    <name evidence="7" type="ORF">GE061_019296</name>
</gene>
<keyword evidence="5" id="KW-0325">Glycoprotein</keyword>
<evidence type="ECO:0000256" key="1">
    <source>
        <dbReference type="ARBA" id="ARBA00004167"/>
    </source>
</evidence>
<organism evidence="7 8">
    <name type="scientific">Apolygus lucorum</name>
    <name type="common">Small green plant bug</name>
    <name type="synonym">Lygocoris lucorum</name>
    <dbReference type="NCBI Taxonomy" id="248454"/>
    <lineage>
        <taxon>Eukaryota</taxon>
        <taxon>Metazoa</taxon>
        <taxon>Ecdysozoa</taxon>
        <taxon>Arthropoda</taxon>
        <taxon>Hexapoda</taxon>
        <taxon>Insecta</taxon>
        <taxon>Pterygota</taxon>
        <taxon>Neoptera</taxon>
        <taxon>Paraneoptera</taxon>
        <taxon>Hemiptera</taxon>
        <taxon>Heteroptera</taxon>
        <taxon>Panheteroptera</taxon>
        <taxon>Cimicomorpha</taxon>
        <taxon>Miridae</taxon>
        <taxon>Mirini</taxon>
        <taxon>Apolygus</taxon>
    </lineage>
</organism>
<evidence type="ECO:0000256" key="4">
    <source>
        <dbReference type="ARBA" id="ARBA00023136"/>
    </source>
</evidence>
<comment type="caution">
    <text evidence="7">The sequence shown here is derived from an EMBL/GenBank/DDBJ whole genome shotgun (WGS) entry which is preliminary data.</text>
</comment>
<dbReference type="InterPro" id="IPR029405">
    <property type="entry name" value="APCDD1_dom"/>
</dbReference>
<name>A0A8S9X9A1_APOLU</name>
<dbReference type="AlphaFoldDB" id="A0A8S9X9A1"/>
<keyword evidence="2" id="KW-0812">Transmembrane</keyword>
<evidence type="ECO:0000259" key="6">
    <source>
        <dbReference type="SMART" id="SM01352"/>
    </source>
</evidence>
<dbReference type="GO" id="GO:0005886">
    <property type="term" value="C:plasma membrane"/>
    <property type="evidence" value="ECO:0007669"/>
    <property type="project" value="InterPro"/>
</dbReference>
<evidence type="ECO:0000313" key="7">
    <source>
        <dbReference type="EMBL" id="KAF6205129.1"/>
    </source>
</evidence>
<evidence type="ECO:0000313" key="8">
    <source>
        <dbReference type="Proteomes" id="UP000466442"/>
    </source>
</evidence>
<dbReference type="GO" id="GO:0017147">
    <property type="term" value="F:Wnt-protein binding"/>
    <property type="evidence" value="ECO:0007669"/>
    <property type="project" value="InterPro"/>
</dbReference>
<evidence type="ECO:0000256" key="2">
    <source>
        <dbReference type="ARBA" id="ARBA00022692"/>
    </source>
</evidence>